<keyword evidence="7" id="KW-0378">Hydrolase</keyword>
<keyword evidence="8" id="KW-0720">Serine protease</keyword>
<protein>
    <submittedName>
        <fullName evidence="12">Do family serine endopeptidase</fullName>
    </submittedName>
</protein>
<dbReference type="SUPFAM" id="SSF50156">
    <property type="entry name" value="PDZ domain-like"/>
    <property type="match status" value="2"/>
</dbReference>
<evidence type="ECO:0000256" key="10">
    <source>
        <dbReference type="PIRSR" id="PIRSR611782-2"/>
    </source>
</evidence>
<dbReference type="AlphaFoldDB" id="A0A3L7JBM4"/>
<comment type="subcellular location">
    <subcellularLocation>
        <location evidence="1">Periplasm</location>
    </subcellularLocation>
</comment>
<dbReference type="Pfam" id="PF13365">
    <property type="entry name" value="Trypsin_2"/>
    <property type="match status" value="1"/>
</dbReference>
<dbReference type="Gene3D" id="2.40.10.120">
    <property type="match status" value="1"/>
</dbReference>
<keyword evidence="5" id="KW-0677">Repeat</keyword>
<sequence>MSMPRARPIANVWKRKPSLRVKRLKPQSTRKSIKGRLCAGPFFFCASACHPFTTLAAYRKLLGSRGKRRMIRRRHLVLIAGLAVGAVTAATAEEKPLDTLLGQLRGGGGPNSVERQVPSSADEVRMSYAPLVRETAPAVVNVYATKMARAQRSPFEGDPFFDQFFRRSPRRSLRRSSSLGSGVIVDSSGLVVTNNHVIEGADEVRIALHDGRELEAEVMLRDESVDLAILKVENGEALPFLSFADSDSMEVGDLVLAIGNPFGVGQTVTSGIVSALARNHVGVSDFNFFIQTDAAINPGNSGGALVDMEGRLAGINTAIYSRSGGSNGIGFSIPANMVRAFLAAAKAGETRFERPWLGAAFSPITRDIAEALGLDRPRGVLVAEVIANSPAEVGDLRAGDAILAMDGRPIEHPDALGYRLATHPIGEPATFRVLRDGEEIDVVCTPTRAPDLSSNAILLEGQQPLAGANVADLTTALSQRMNLKGRPSSGAVIVEVSPGSIAESYGFRTGDAIVELNGSRIDDATTLQRLVSEGARFWRIALVREGRTFRQMFSF</sequence>
<dbReference type="InterPro" id="IPR041489">
    <property type="entry name" value="PDZ_6"/>
</dbReference>
<dbReference type="Pfam" id="PF13180">
    <property type="entry name" value="PDZ_2"/>
    <property type="match status" value="1"/>
</dbReference>
<dbReference type="GO" id="GO:0004252">
    <property type="term" value="F:serine-type endopeptidase activity"/>
    <property type="evidence" value="ECO:0007669"/>
    <property type="project" value="InterPro"/>
</dbReference>
<dbReference type="PRINTS" id="PR00834">
    <property type="entry name" value="PROTEASES2C"/>
</dbReference>
<evidence type="ECO:0000313" key="13">
    <source>
        <dbReference type="Proteomes" id="UP000281094"/>
    </source>
</evidence>
<dbReference type="Gene3D" id="2.30.42.10">
    <property type="match status" value="2"/>
</dbReference>
<feature type="binding site" evidence="10">
    <location>
        <position position="196"/>
    </location>
    <ligand>
        <name>substrate</name>
    </ligand>
</feature>
<keyword evidence="6" id="KW-0574">Periplasm</keyword>
<dbReference type="NCBIfam" id="TIGR02037">
    <property type="entry name" value="degP_htrA_DO"/>
    <property type="match status" value="1"/>
</dbReference>
<dbReference type="InterPro" id="IPR011782">
    <property type="entry name" value="Pept_S1C_Do"/>
</dbReference>
<feature type="active site" description="Charge relay system" evidence="9">
    <location>
        <position position="301"/>
    </location>
</feature>
<dbReference type="InterPro" id="IPR001478">
    <property type="entry name" value="PDZ"/>
</dbReference>
<dbReference type="PANTHER" id="PTHR22939:SF129">
    <property type="entry name" value="SERINE PROTEASE HTRA2, MITOCHONDRIAL"/>
    <property type="match status" value="1"/>
</dbReference>
<evidence type="ECO:0000256" key="1">
    <source>
        <dbReference type="ARBA" id="ARBA00004418"/>
    </source>
</evidence>
<accession>A0A3L7JBM4</accession>
<dbReference type="GO" id="GO:0006508">
    <property type="term" value="P:proteolysis"/>
    <property type="evidence" value="ECO:0007669"/>
    <property type="project" value="UniProtKB-KW"/>
</dbReference>
<evidence type="ECO:0000259" key="11">
    <source>
        <dbReference type="PROSITE" id="PS50106"/>
    </source>
</evidence>
<feature type="domain" description="PDZ" evidence="11">
    <location>
        <begin position="490"/>
        <end position="525"/>
    </location>
</feature>
<dbReference type="Pfam" id="PF17820">
    <property type="entry name" value="PDZ_6"/>
    <property type="match status" value="1"/>
</dbReference>
<proteinExistence type="inferred from homology"/>
<feature type="active site" description="Charge relay system" evidence="9">
    <location>
        <position position="226"/>
    </location>
</feature>
<evidence type="ECO:0000313" key="12">
    <source>
        <dbReference type="EMBL" id="RLQ87829.1"/>
    </source>
</evidence>
<reference evidence="12 13" key="1">
    <citation type="submission" date="2018-10" db="EMBL/GenBank/DDBJ databases">
        <title>Notoacmeibacter sp. M2BS9Y-3-1, whole genome shotgun sequence.</title>
        <authorList>
            <person name="Tuo L."/>
        </authorList>
    </citation>
    <scope>NUCLEOTIDE SEQUENCE [LARGE SCALE GENOMIC DNA]</scope>
    <source>
        <strain evidence="12 13">M2BS9Y-3-1</strain>
    </source>
</reference>
<keyword evidence="3" id="KW-0645">Protease</keyword>
<evidence type="ECO:0000256" key="6">
    <source>
        <dbReference type="ARBA" id="ARBA00022764"/>
    </source>
</evidence>
<comment type="caution">
    <text evidence="12">The sequence shown here is derived from an EMBL/GenBank/DDBJ whole genome shotgun (WGS) entry which is preliminary data.</text>
</comment>
<dbReference type="InterPro" id="IPR036034">
    <property type="entry name" value="PDZ_sf"/>
</dbReference>
<evidence type="ECO:0000256" key="7">
    <source>
        <dbReference type="ARBA" id="ARBA00022801"/>
    </source>
</evidence>
<organism evidence="12 13">
    <name type="scientific">Notoacmeibacter ruber</name>
    <dbReference type="NCBI Taxonomy" id="2670375"/>
    <lineage>
        <taxon>Bacteria</taxon>
        <taxon>Pseudomonadati</taxon>
        <taxon>Pseudomonadota</taxon>
        <taxon>Alphaproteobacteria</taxon>
        <taxon>Hyphomicrobiales</taxon>
        <taxon>Notoacmeibacteraceae</taxon>
        <taxon>Notoacmeibacter</taxon>
    </lineage>
</organism>
<dbReference type="InterPro" id="IPR009003">
    <property type="entry name" value="Peptidase_S1_PA"/>
</dbReference>
<evidence type="ECO:0000256" key="8">
    <source>
        <dbReference type="ARBA" id="ARBA00022825"/>
    </source>
</evidence>
<evidence type="ECO:0000256" key="5">
    <source>
        <dbReference type="ARBA" id="ARBA00022737"/>
    </source>
</evidence>
<dbReference type="GO" id="GO:0042597">
    <property type="term" value="C:periplasmic space"/>
    <property type="evidence" value="ECO:0007669"/>
    <property type="project" value="UniProtKB-SubCell"/>
</dbReference>
<dbReference type="SUPFAM" id="SSF50494">
    <property type="entry name" value="Trypsin-like serine proteases"/>
    <property type="match status" value="1"/>
</dbReference>
<keyword evidence="4" id="KW-0732">Signal</keyword>
<feature type="binding site" evidence="10">
    <location>
        <position position="226"/>
    </location>
    <ligand>
        <name>substrate</name>
    </ligand>
</feature>
<dbReference type="Proteomes" id="UP000281094">
    <property type="component" value="Unassembled WGS sequence"/>
</dbReference>
<evidence type="ECO:0000256" key="9">
    <source>
        <dbReference type="PIRSR" id="PIRSR611782-1"/>
    </source>
</evidence>
<comment type="similarity">
    <text evidence="2">Belongs to the peptidase S1C family.</text>
</comment>
<dbReference type="EMBL" id="RCWN01000001">
    <property type="protein sequence ID" value="RLQ87829.1"/>
    <property type="molecule type" value="Genomic_DNA"/>
</dbReference>
<feature type="domain" description="PDZ" evidence="11">
    <location>
        <begin position="361"/>
        <end position="415"/>
    </location>
</feature>
<gene>
    <name evidence="12" type="ORF">D8780_06015</name>
</gene>
<dbReference type="PROSITE" id="PS50106">
    <property type="entry name" value="PDZ"/>
    <property type="match status" value="2"/>
</dbReference>
<evidence type="ECO:0000256" key="4">
    <source>
        <dbReference type="ARBA" id="ARBA00022729"/>
    </source>
</evidence>
<name>A0A3L7JBM4_9HYPH</name>
<dbReference type="SMART" id="SM00228">
    <property type="entry name" value="PDZ"/>
    <property type="match status" value="2"/>
</dbReference>
<keyword evidence="13" id="KW-1185">Reference proteome</keyword>
<dbReference type="PANTHER" id="PTHR22939">
    <property type="entry name" value="SERINE PROTEASE FAMILY S1C HTRA-RELATED"/>
    <property type="match status" value="1"/>
</dbReference>
<feature type="binding site" evidence="10">
    <location>
        <begin position="299"/>
        <end position="301"/>
    </location>
    <ligand>
        <name>substrate</name>
    </ligand>
</feature>
<evidence type="ECO:0000256" key="2">
    <source>
        <dbReference type="ARBA" id="ARBA00010541"/>
    </source>
</evidence>
<feature type="active site" description="Charge relay system" evidence="9">
    <location>
        <position position="196"/>
    </location>
</feature>
<evidence type="ECO:0000256" key="3">
    <source>
        <dbReference type="ARBA" id="ARBA00022670"/>
    </source>
</evidence>
<dbReference type="InterPro" id="IPR001940">
    <property type="entry name" value="Peptidase_S1C"/>
</dbReference>